<comment type="caution">
    <text evidence="1">The sequence shown here is derived from an EMBL/GenBank/DDBJ whole genome shotgun (WGS) entry which is preliminary data.</text>
</comment>
<dbReference type="EMBL" id="BJYA01000012">
    <property type="protein sequence ID" value="GEN45959.1"/>
    <property type="molecule type" value="Genomic_DNA"/>
</dbReference>
<reference evidence="1 2" key="1">
    <citation type="submission" date="2019-07" db="EMBL/GenBank/DDBJ databases">
        <title>Whole genome shotgun sequence of Alkalibacillus haloalkaliphilus NBRC 103110.</title>
        <authorList>
            <person name="Hosoyama A."/>
            <person name="Uohara A."/>
            <person name="Ohji S."/>
            <person name="Ichikawa N."/>
        </authorList>
    </citation>
    <scope>NUCLEOTIDE SEQUENCE [LARGE SCALE GENOMIC DNA]</scope>
    <source>
        <strain evidence="1 2">NBRC 103110</strain>
    </source>
</reference>
<evidence type="ECO:0000313" key="2">
    <source>
        <dbReference type="Proteomes" id="UP000321440"/>
    </source>
</evidence>
<dbReference type="RefSeq" id="WP_170236025.1">
    <property type="nucleotide sequence ID" value="NZ_BJYA01000012.1"/>
</dbReference>
<evidence type="ECO:0000313" key="1">
    <source>
        <dbReference type="EMBL" id="GEN45959.1"/>
    </source>
</evidence>
<organism evidence="1 2">
    <name type="scientific">Alkalibacillus haloalkaliphilus</name>
    <dbReference type="NCBI Taxonomy" id="94136"/>
    <lineage>
        <taxon>Bacteria</taxon>
        <taxon>Bacillati</taxon>
        <taxon>Bacillota</taxon>
        <taxon>Bacilli</taxon>
        <taxon>Bacillales</taxon>
        <taxon>Bacillaceae</taxon>
        <taxon>Alkalibacillus</taxon>
    </lineage>
</organism>
<sequence>MKKILIVISIFLLILVIILGIRLITNPLVQSEEEIRENMLKETPMGTQMEDVIEFLEGNEEWEIKSIRYENGFYHQGITPRREIGEKSIRVHMGYYRAFYKFFLRTDVSLYYGFDENGELIEIWVRKMIGSL</sequence>
<proteinExistence type="predicted"/>
<protein>
    <submittedName>
        <fullName evidence="1">Uncharacterized protein</fullName>
    </submittedName>
</protein>
<gene>
    <name evidence="1" type="ORF">AHA02nite_17350</name>
</gene>
<name>A0A511W4E3_9BACI</name>
<dbReference type="AlphaFoldDB" id="A0A511W4E3"/>
<dbReference type="Proteomes" id="UP000321440">
    <property type="component" value="Unassembled WGS sequence"/>
</dbReference>
<keyword evidence="2" id="KW-1185">Reference proteome</keyword>
<accession>A0A511W4E3</accession>